<evidence type="ECO:0000313" key="3">
    <source>
        <dbReference type="Proteomes" id="UP000318102"/>
    </source>
</evidence>
<accession>A0A559J2P5</accession>
<name>A0A559J2P5_9BACL</name>
<comment type="caution">
    <text evidence="2">The sequence shown here is derived from an EMBL/GenBank/DDBJ whole genome shotgun (WGS) entry which is preliminary data.</text>
</comment>
<evidence type="ECO:0000256" key="1">
    <source>
        <dbReference type="ARBA" id="ARBA00023121"/>
    </source>
</evidence>
<dbReference type="InterPro" id="IPR003797">
    <property type="entry name" value="DegV"/>
</dbReference>
<sequence length="294" mass="32352">MANVRIVTDSTADIPQELRERYNIEMVPLKVHFGNEMYQDAVTISPDQFYEKLAQASKLPTTSQPSPVEFLEVYKRLHAQSPDCAIISIHLSAAMSGTYQSALLASSMLEEEEVDVTVIDSKSASFGIGVYVLEAAKLAQAGYDKDAILARIAQLQQEQKLYFLVDTLEYLQKGGRIAKASAMLGTLLNIKPILSIDKDGEVYAVEKVRGQKRLLQRVLEMYKEHFGNQPVDVGVGYSTEKSTADTVVAELKSQFDVRSIQYTRIGAVIGTHVGHGTVAVFVRPAAPDPEPLNS</sequence>
<evidence type="ECO:0000313" key="2">
    <source>
        <dbReference type="EMBL" id="TVX94149.1"/>
    </source>
</evidence>
<organism evidence="2 3">
    <name type="scientific">Paenibacillus agilis</name>
    <dbReference type="NCBI Taxonomy" id="3020863"/>
    <lineage>
        <taxon>Bacteria</taxon>
        <taxon>Bacillati</taxon>
        <taxon>Bacillota</taxon>
        <taxon>Bacilli</taxon>
        <taxon>Bacillales</taxon>
        <taxon>Paenibacillaceae</taxon>
        <taxon>Paenibacillus</taxon>
    </lineage>
</organism>
<dbReference type="InterPro" id="IPR050270">
    <property type="entry name" value="DegV_domain_contain"/>
</dbReference>
<keyword evidence="3" id="KW-1185">Reference proteome</keyword>
<dbReference type="SUPFAM" id="SSF82549">
    <property type="entry name" value="DAK1/DegV-like"/>
    <property type="match status" value="1"/>
</dbReference>
<proteinExistence type="predicted"/>
<reference evidence="2 3" key="1">
    <citation type="submission" date="2019-07" db="EMBL/GenBank/DDBJ databases">
        <authorList>
            <person name="Kim J."/>
        </authorList>
    </citation>
    <scope>NUCLEOTIDE SEQUENCE [LARGE SCALE GENOMIC DNA]</scope>
    <source>
        <strain evidence="2 3">N4</strain>
    </source>
</reference>
<dbReference type="OrthoDB" id="9780660at2"/>
<dbReference type="RefSeq" id="WP_144991264.1">
    <property type="nucleotide sequence ID" value="NZ_VNJK01000001.1"/>
</dbReference>
<dbReference type="Gene3D" id="3.40.50.10170">
    <property type="match status" value="1"/>
</dbReference>
<gene>
    <name evidence="2" type="ORF">FPZ44_14455</name>
</gene>
<dbReference type="Proteomes" id="UP000318102">
    <property type="component" value="Unassembled WGS sequence"/>
</dbReference>
<dbReference type="GO" id="GO:0008289">
    <property type="term" value="F:lipid binding"/>
    <property type="evidence" value="ECO:0007669"/>
    <property type="project" value="UniProtKB-KW"/>
</dbReference>
<protein>
    <submittedName>
        <fullName evidence="2">DegV family protein</fullName>
    </submittedName>
</protein>
<keyword evidence="1" id="KW-0446">Lipid-binding</keyword>
<dbReference type="InterPro" id="IPR043168">
    <property type="entry name" value="DegV_C"/>
</dbReference>
<dbReference type="Pfam" id="PF02645">
    <property type="entry name" value="DegV"/>
    <property type="match status" value="1"/>
</dbReference>
<dbReference type="PROSITE" id="PS51482">
    <property type="entry name" value="DEGV"/>
    <property type="match status" value="1"/>
</dbReference>
<dbReference type="PANTHER" id="PTHR33434:SF2">
    <property type="entry name" value="FATTY ACID-BINDING PROTEIN TM_1468"/>
    <property type="match status" value="1"/>
</dbReference>
<dbReference type="Gene3D" id="3.30.1180.10">
    <property type="match status" value="1"/>
</dbReference>
<dbReference type="AlphaFoldDB" id="A0A559J2P5"/>
<dbReference type="EMBL" id="VNJK01000001">
    <property type="protein sequence ID" value="TVX94149.1"/>
    <property type="molecule type" value="Genomic_DNA"/>
</dbReference>
<dbReference type="PANTHER" id="PTHR33434">
    <property type="entry name" value="DEGV DOMAIN-CONTAINING PROTEIN DR_1986-RELATED"/>
    <property type="match status" value="1"/>
</dbReference>
<dbReference type="NCBIfam" id="TIGR00762">
    <property type="entry name" value="DegV"/>
    <property type="match status" value="1"/>
</dbReference>